<dbReference type="RefSeq" id="WP_038441058.1">
    <property type="nucleotide sequence ID" value="NZ_CP008896.1"/>
</dbReference>
<keyword evidence="4 6" id="KW-1133">Transmembrane helix</keyword>
<dbReference type="SUPFAM" id="SSF103481">
    <property type="entry name" value="Multidrug resistance efflux transporter EmrE"/>
    <property type="match status" value="2"/>
</dbReference>
<dbReference type="InterPro" id="IPR000620">
    <property type="entry name" value="EamA_dom"/>
</dbReference>
<accession>A0A379IDD6</accession>
<comment type="subcellular location">
    <subcellularLocation>
        <location evidence="1">Membrane</location>
        <topology evidence="1">Multi-pass membrane protein</topology>
    </subcellularLocation>
</comment>
<evidence type="ECO:0000256" key="6">
    <source>
        <dbReference type="SAM" id="Phobius"/>
    </source>
</evidence>
<keyword evidence="3 6" id="KW-0812">Transmembrane</keyword>
<dbReference type="Gene3D" id="1.10.3730.20">
    <property type="match status" value="2"/>
</dbReference>
<comment type="similarity">
    <text evidence="2">Belongs to the EamA transporter family.</text>
</comment>
<feature type="transmembrane region" description="Helical" evidence="6">
    <location>
        <begin position="15"/>
        <end position="36"/>
    </location>
</feature>
<dbReference type="AlphaFoldDB" id="A0A379IDD6"/>
<feature type="transmembrane region" description="Helical" evidence="6">
    <location>
        <begin position="259"/>
        <end position="278"/>
    </location>
</feature>
<feature type="domain" description="EamA" evidence="7">
    <location>
        <begin position="19"/>
        <end position="147"/>
    </location>
</feature>
<dbReference type="InterPro" id="IPR050638">
    <property type="entry name" value="AA-Vitamin_Transporters"/>
</dbReference>
<evidence type="ECO:0000313" key="9">
    <source>
        <dbReference type="Proteomes" id="UP000255125"/>
    </source>
</evidence>
<name>A0A379IDD6_PSEFL</name>
<feature type="transmembrane region" description="Helical" evidence="6">
    <location>
        <begin position="161"/>
        <end position="180"/>
    </location>
</feature>
<proteinExistence type="inferred from homology"/>
<feature type="transmembrane region" description="Helical" evidence="6">
    <location>
        <begin position="224"/>
        <end position="247"/>
    </location>
</feature>
<evidence type="ECO:0000256" key="3">
    <source>
        <dbReference type="ARBA" id="ARBA00022692"/>
    </source>
</evidence>
<dbReference type="InterPro" id="IPR037185">
    <property type="entry name" value="EmrE-like"/>
</dbReference>
<evidence type="ECO:0000256" key="1">
    <source>
        <dbReference type="ARBA" id="ARBA00004141"/>
    </source>
</evidence>
<feature type="transmembrane region" description="Helical" evidence="6">
    <location>
        <begin position="42"/>
        <end position="63"/>
    </location>
</feature>
<feature type="transmembrane region" description="Helical" evidence="6">
    <location>
        <begin position="75"/>
        <end position="99"/>
    </location>
</feature>
<evidence type="ECO:0000256" key="4">
    <source>
        <dbReference type="ARBA" id="ARBA00022989"/>
    </source>
</evidence>
<feature type="transmembrane region" description="Helical" evidence="6">
    <location>
        <begin position="284"/>
        <end position="301"/>
    </location>
</feature>
<feature type="domain" description="EamA" evidence="7">
    <location>
        <begin position="163"/>
        <end position="300"/>
    </location>
</feature>
<dbReference type="EMBL" id="UGUS01000002">
    <property type="protein sequence ID" value="SUD30867.1"/>
    <property type="molecule type" value="Genomic_DNA"/>
</dbReference>
<keyword evidence="5 6" id="KW-0472">Membrane</keyword>
<evidence type="ECO:0000259" key="7">
    <source>
        <dbReference type="Pfam" id="PF00892"/>
    </source>
</evidence>
<sequence length="309" mass="33200">MLSSTFVCVGDRLTYARLAAVSMIWGGTFVAGRFLAADLDPLLIASLRFVLASLALLLFMAFARTPLACPTPAQMARLLLLGFFGIFFYNLCFFYGLHFINASRASLIVALNPAVIGLASCWLFKERLGRSQVWGITLCLGGAACVIVSRDPLLLQGRADAWIGDLMIFGCVLSWGVYSLGSRALNHSLGPLQTVTWSVLLGTLMLCLTTVVTDRVTVQALDAIHWPHLLGLLYLGVLGSALAYIGYYDGIRRIGATRAGVFIALNPLTAVVCGALLLDERFSLPMFFGAALILLGIYLCNKPLAPAGA</sequence>
<gene>
    <name evidence="8" type="primary">eamA_4</name>
    <name evidence="8" type="ORF">NCTC10392_02793</name>
</gene>
<reference evidence="8 9" key="1">
    <citation type="submission" date="2018-06" db="EMBL/GenBank/DDBJ databases">
        <authorList>
            <consortium name="Pathogen Informatics"/>
            <person name="Doyle S."/>
        </authorList>
    </citation>
    <scope>NUCLEOTIDE SEQUENCE [LARGE SCALE GENOMIC DNA]</scope>
    <source>
        <strain evidence="8 9">NCTC10392</strain>
    </source>
</reference>
<feature type="transmembrane region" description="Helical" evidence="6">
    <location>
        <begin position="131"/>
        <end position="149"/>
    </location>
</feature>
<organism evidence="8 9">
    <name type="scientific">Pseudomonas fluorescens</name>
    <dbReference type="NCBI Taxonomy" id="294"/>
    <lineage>
        <taxon>Bacteria</taxon>
        <taxon>Pseudomonadati</taxon>
        <taxon>Pseudomonadota</taxon>
        <taxon>Gammaproteobacteria</taxon>
        <taxon>Pseudomonadales</taxon>
        <taxon>Pseudomonadaceae</taxon>
        <taxon>Pseudomonas</taxon>
    </lineage>
</organism>
<evidence type="ECO:0000256" key="5">
    <source>
        <dbReference type="ARBA" id="ARBA00023136"/>
    </source>
</evidence>
<dbReference type="PANTHER" id="PTHR32322">
    <property type="entry name" value="INNER MEMBRANE TRANSPORTER"/>
    <property type="match status" value="1"/>
</dbReference>
<feature type="transmembrane region" description="Helical" evidence="6">
    <location>
        <begin position="105"/>
        <end position="124"/>
    </location>
</feature>
<evidence type="ECO:0000313" key="8">
    <source>
        <dbReference type="EMBL" id="SUD30867.1"/>
    </source>
</evidence>
<dbReference type="PANTHER" id="PTHR32322:SF2">
    <property type="entry name" value="EAMA DOMAIN-CONTAINING PROTEIN"/>
    <property type="match status" value="1"/>
</dbReference>
<dbReference type="GO" id="GO:0016020">
    <property type="term" value="C:membrane"/>
    <property type="evidence" value="ECO:0007669"/>
    <property type="project" value="UniProtKB-SubCell"/>
</dbReference>
<dbReference type="Pfam" id="PF00892">
    <property type="entry name" value="EamA"/>
    <property type="match status" value="2"/>
</dbReference>
<dbReference type="OrthoDB" id="5186724at2"/>
<dbReference type="Proteomes" id="UP000255125">
    <property type="component" value="Unassembled WGS sequence"/>
</dbReference>
<protein>
    <submittedName>
        <fullName evidence="8">Drug/metabolite transporter permease</fullName>
    </submittedName>
</protein>
<evidence type="ECO:0000256" key="2">
    <source>
        <dbReference type="ARBA" id="ARBA00007362"/>
    </source>
</evidence>
<feature type="transmembrane region" description="Helical" evidence="6">
    <location>
        <begin position="192"/>
        <end position="212"/>
    </location>
</feature>